<evidence type="ECO:0000313" key="1">
    <source>
        <dbReference type="EMBL" id="CAK1579654.1"/>
    </source>
</evidence>
<dbReference type="AlphaFoldDB" id="A0AAV1KCS0"/>
<dbReference type="EMBL" id="CAVLGL010000002">
    <property type="protein sequence ID" value="CAK1579654.1"/>
    <property type="molecule type" value="Genomic_DNA"/>
</dbReference>
<gene>
    <name evidence="1" type="ORF">PARMNEM_LOCUS1567</name>
</gene>
<accession>A0AAV1KCS0</accession>
<keyword evidence="2" id="KW-1185">Reference proteome</keyword>
<organism evidence="1 2">
    <name type="scientific">Parnassius mnemosyne</name>
    <name type="common">clouded apollo</name>
    <dbReference type="NCBI Taxonomy" id="213953"/>
    <lineage>
        <taxon>Eukaryota</taxon>
        <taxon>Metazoa</taxon>
        <taxon>Ecdysozoa</taxon>
        <taxon>Arthropoda</taxon>
        <taxon>Hexapoda</taxon>
        <taxon>Insecta</taxon>
        <taxon>Pterygota</taxon>
        <taxon>Neoptera</taxon>
        <taxon>Endopterygota</taxon>
        <taxon>Lepidoptera</taxon>
        <taxon>Glossata</taxon>
        <taxon>Ditrysia</taxon>
        <taxon>Papilionoidea</taxon>
        <taxon>Papilionidae</taxon>
        <taxon>Parnassiinae</taxon>
        <taxon>Parnassini</taxon>
        <taxon>Parnassius</taxon>
        <taxon>Driopa</taxon>
    </lineage>
</organism>
<protein>
    <submittedName>
        <fullName evidence="1">Uncharacterized protein</fullName>
    </submittedName>
</protein>
<comment type="caution">
    <text evidence="1">The sequence shown here is derived from an EMBL/GenBank/DDBJ whole genome shotgun (WGS) entry which is preliminary data.</text>
</comment>
<evidence type="ECO:0000313" key="2">
    <source>
        <dbReference type="Proteomes" id="UP001314205"/>
    </source>
</evidence>
<name>A0AAV1KCS0_9NEOP</name>
<sequence length="114" mass="13231">MKLDFTFLKKIDHFMNISLGLDQHRMEEIAMQFVIIVGGELADKLHKILNVKSLYHSCHLNLPLHLPLPLHLHLPVCQIKDPLNRPLSIYLITRELLVHHDTAFMLTVVMHPCI</sequence>
<proteinExistence type="predicted"/>
<dbReference type="Proteomes" id="UP001314205">
    <property type="component" value="Unassembled WGS sequence"/>
</dbReference>
<reference evidence="1 2" key="1">
    <citation type="submission" date="2023-11" db="EMBL/GenBank/DDBJ databases">
        <authorList>
            <person name="Hedman E."/>
            <person name="Englund M."/>
            <person name="Stromberg M."/>
            <person name="Nyberg Akerstrom W."/>
            <person name="Nylinder S."/>
            <person name="Jareborg N."/>
            <person name="Kallberg Y."/>
            <person name="Kronander E."/>
        </authorList>
    </citation>
    <scope>NUCLEOTIDE SEQUENCE [LARGE SCALE GENOMIC DNA]</scope>
</reference>